<accession>A0A1X2G8Q2</accession>
<dbReference type="Proteomes" id="UP000242146">
    <property type="component" value="Unassembled WGS sequence"/>
</dbReference>
<dbReference type="GO" id="GO:0016020">
    <property type="term" value="C:membrane"/>
    <property type="evidence" value="ECO:0007669"/>
    <property type="project" value="UniProtKB-SubCell"/>
</dbReference>
<evidence type="ECO:0000256" key="4">
    <source>
        <dbReference type="ARBA" id="ARBA00022989"/>
    </source>
</evidence>
<name>A0A1X2G8Q2_9FUNG</name>
<keyword evidence="8" id="KW-1185">Reference proteome</keyword>
<dbReference type="OrthoDB" id="430207at2759"/>
<proteinExistence type="inferred from homology"/>
<keyword evidence="5 6" id="KW-0472">Membrane</keyword>
<evidence type="ECO:0000256" key="3">
    <source>
        <dbReference type="ARBA" id="ARBA00022692"/>
    </source>
</evidence>
<evidence type="ECO:0000256" key="5">
    <source>
        <dbReference type="ARBA" id="ARBA00023136"/>
    </source>
</evidence>
<protein>
    <submittedName>
        <fullName evidence="7">Uncharacterized protein</fullName>
    </submittedName>
</protein>
<keyword evidence="3 6" id="KW-0812">Transmembrane</keyword>
<reference evidence="7 8" key="1">
    <citation type="submission" date="2016-07" db="EMBL/GenBank/DDBJ databases">
        <title>Pervasive Adenine N6-methylation of Active Genes in Fungi.</title>
        <authorList>
            <consortium name="DOE Joint Genome Institute"/>
            <person name="Mondo S.J."/>
            <person name="Dannebaum R.O."/>
            <person name="Kuo R.C."/>
            <person name="Labutti K."/>
            <person name="Haridas S."/>
            <person name="Kuo A."/>
            <person name="Salamov A."/>
            <person name="Ahrendt S.R."/>
            <person name="Lipzen A."/>
            <person name="Sullivan W."/>
            <person name="Andreopoulos W.B."/>
            <person name="Clum A."/>
            <person name="Lindquist E."/>
            <person name="Daum C."/>
            <person name="Ramamoorthy G.K."/>
            <person name="Gryganskyi A."/>
            <person name="Culley D."/>
            <person name="Magnuson J.K."/>
            <person name="James T.Y."/>
            <person name="O'Malley M.A."/>
            <person name="Stajich J.E."/>
            <person name="Spatafora J.W."/>
            <person name="Visel A."/>
            <person name="Grigoriev I.V."/>
        </authorList>
    </citation>
    <scope>NUCLEOTIDE SEQUENCE [LARGE SCALE GENOMIC DNA]</scope>
    <source>
        <strain evidence="7 8">NRRL 3301</strain>
    </source>
</reference>
<dbReference type="AlphaFoldDB" id="A0A1X2G8Q2"/>
<gene>
    <name evidence="7" type="ORF">DM01DRAFT_265966</name>
</gene>
<comment type="similarity">
    <text evidence="2">Belongs to the peroxisomal membrane protein PXMP2/4 family.</text>
</comment>
<evidence type="ECO:0000313" key="8">
    <source>
        <dbReference type="Proteomes" id="UP000242146"/>
    </source>
</evidence>
<comment type="subcellular location">
    <subcellularLocation>
        <location evidence="1">Membrane</location>
        <topology evidence="1">Multi-pass membrane protein</topology>
    </subcellularLocation>
</comment>
<evidence type="ECO:0000256" key="1">
    <source>
        <dbReference type="ARBA" id="ARBA00004141"/>
    </source>
</evidence>
<sequence>LWPAVQLANFYFVPLQHRLLITNIVALGWNSYLLWVNQRSSTLIKQPLE</sequence>
<dbReference type="STRING" id="101127.A0A1X2G8Q2"/>
<dbReference type="Pfam" id="PF04117">
    <property type="entry name" value="Mpv17_PMP22"/>
    <property type="match status" value="1"/>
</dbReference>
<comment type="caution">
    <text evidence="7">The sequence shown here is derived from an EMBL/GenBank/DDBJ whole genome shotgun (WGS) entry which is preliminary data.</text>
</comment>
<keyword evidence="4 6" id="KW-1133">Transmembrane helix</keyword>
<evidence type="ECO:0000256" key="2">
    <source>
        <dbReference type="ARBA" id="ARBA00006824"/>
    </source>
</evidence>
<dbReference type="EMBL" id="MCGT01000031">
    <property type="protein sequence ID" value="ORX47981.1"/>
    <property type="molecule type" value="Genomic_DNA"/>
</dbReference>
<dbReference type="InterPro" id="IPR007248">
    <property type="entry name" value="Mpv17_PMP22"/>
</dbReference>
<organism evidence="7 8">
    <name type="scientific">Hesseltinella vesiculosa</name>
    <dbReference type="NCBI Taxonomy" id="101127"/>
    <lineage>
        <taxon>Eukaryota</taxon>
        <taxon>Fungi</taxon>
        <taxon>Fungi incertae sedis</taxon>
        <taxon>Mucoromycota</taxon>
        <taxon>Mucoromycotina</taxon>
        <taxon>Mucoromycetes</taxon>
        <taxon>Mucorales</taxon>
        <taxon>Cunninghamellaceae</taxon>
        <taxon>Hesseltinella</taxon>
    </lineage>
</organism>
<feature type="non-terminal residue" evidence="7">
    <location>
        <position position="1"/>
    </location>
</feature>
<feature type="transmembrane region" description="Helical" evidence="6">
    <location>
        <begin position="20"/>
        <end position="36"/>
    </location>
</feature>
<evidence type="ECO:0000256" key="6">
    <source>
        <dbReference type="SAM" id="Phobius"/>
    </source>
</evidence>
<evidence type="ECO:0000313" key="7">
    <source>
        <dbReference type="EMBL" id="ORX47981.1"/>
    </source>
</evidence>